<evidence type="ECO:0000256" key="7">
    <source>
        <dbReference type="SAM" id="MobiDB-lite"/>
    </source>
</evidence>
<dbReference type="GO" id="GO:0005385">
    <property type="term" value="F:zinc ion transmembrane transporter activity"/>
    <property type="evidence" value="ECO:0007669"/>
    <property type="project" value="InterPro"/>
</dbReference>
<sequence length="332" mass="36700">MNIQASRLASPHEHVYLGDNHERNERRTWLVIAITTAMMVVEITAGSIFGSMALIADGWHMSTHAGAMLIAALAYRYARRNARNARFTFGTGKIGDLAGFASAVVLALIALLIAWESLMRFYSPVAISFRQAITVAVVGLIVNLLCAWLLREDHGHHHHGHGHGHGHPHNREHHEHHEHDHSHAPGQHHGHATDNNLRAAYLHVLADALTSVLAIVALTMGSLYGWNWLDPTMGIVGALVIARWSWSLIRDTGRVLLDYASEEEDLPEEIRSAIETGSDRITDLHVWQLGPGHHGAILSIRSTDPQEPAAYRAKLSHIHDLSHLTVEVERAA</sequence>
<feature type="transmembrane region" description="Helical" evidence="8">
    <location>
        <begin position="127"/>
        <end position="150"/>
    </location>
</feature>
<dbReference type="Proteomes" id="UP000449846">
    <property type="component" value="Unassembled WGS sequence"/>
</dbReference>
<evidence type="ECO:0000256" key="4">
    <source>
        <dbReference type="ARBA" id="ARBA00022989"/>
    </source>
</evidence>
<keyword evidence="4 8" id="KW-1133">Transmembrane helix</keyword>
<dbReference type="GO" id="GO:0006882">
    <property type="term" value="P:intracellular zinc ion homeostasis"/>
    <property type="evidence" value="ECO:0007669"/>
    <property type="project" value="InterPro"/>
</dbReference>
<organism evidence="10 11">
    <name type="scientific">Paracoccus litorisediminis</name>
    <dbReference type="NCBI Taxonomy" id="2006130"/>
    <lineage>
        <taxon>Bacteria</taxon>
        <taxon>Pseudomonadati</taxon>
        <taxon>Pseudomonadota</taxon>
        <taxon>Alphaproteobacteria</taxon>
        <taxon>Rhodobacterales</taxon>
        <taxon>Paracoccaceae</taxon>
        <taxon>Paracoccus</taxon>
    </lineage>
</organism>
<keyword evidence="11" id="KW-1185">Reference proteome</keyword>
<dbReference type="GO" id="GO:0016020">
    <property type="term" value="C:membrane"/>
    <property type="evidence" value="ECO:0007669"/>
    <property type="project" value="UniProtKB-SubCell"/>
</dbReference>
<feature type="transmembrane region" description="Helical" evidence="8">
    <location>
        <begin position="61"/>
        <end position="77"/>
    </location>
</feature>
<feature type="region of interest" description="Disordered" evidence="7">
    <location>
        <begin position="158"/>
        <end position="191"/>
    </location>
</feature>
<dbReference type="SUPFAM" id="SSF161111">
    <property type="entry name" value="Cation efflux protein transmembrane domain-like"/>
    <property type="match status" value="1"/>
</dbReference>
<keyword evidence="6 8" id="KW-0472">Membrane</keyword>
<accession>A0A844HLV2</accession>
<gene>
    <name evidence="10" type="primary">dmeF</name>
    <name evidence="10" type="ORF">GL300_16940</name>
</gene>
<evidence type="ECO:0000259" key="9">
    <source>
        <dbReference type="Pfam" id="PF01545"/>
    </source>
</evidence>
<dbReference type="RefSeq" id="WP_155040840.1">
    <property type="nucleotide sequence ID" value="NZ_WMIG01000011.1"/>
</dbReference>
<proteinExistence type="predicted"/>
<dbReference type="EMBL" id="WMIG01000011">
    <property type="protein sequence ID" value="MTH60900.1"/>
    <property type="molecule type" value="Genomic_DNA"/>
</dbReference>
<keyword evidence="5" id="KW-0406">Ion transport</keyword>
<protein>
    <submittedName>
        <fullName evidence="10">CDF family Co(II)/Ni(II) efflux transporter DmeF</fullName>
    </submittedName>
</protein>
<feature type="compositionally biased region" description="Basic and acidic residues" evidence="7">
    <location>
        <begin position="172"/>
        <end position="183"/>
    </location>
</feature>
<dbReference type="Gene3D" id="1.20.1510.10">
    <property type="entry name" value="Cation efflux protein transmembrane domain"/>
    <property type="match status" value="1"/>
</dbReference>
<dbReference type="InterPro" id="IPR045316">
    <property type="entry name" value="Msc2-like"/>
</dbReference>
<feature type="transmembrane region" description="Helical" evidence="8">
    <location>
        <begin position="204"/>
        <end position="226"/>
    </location>
</feature>
<dbReference type="NCBIfam" id="TIGR01297">
    <property type="entry name" value="CDF"/>
    <property type="match status" value="1"/>
</dbReference>
<comment type="subcellular location">
    <subcellularLocation>
        <location evidence="1">Membrane</location>
        <topology evidence="1">Multi-pass membrane protein</topology>
    </subcellularLocation>
</comment>
<keyword evidence="2" id="KW-0813">Transport</keyword>
<evidence type="ECO:0000256" key="3">
    <source>
        <dbReference type="ARBA" id="ARBA00022692"/>
    </source>
</evidence>
<evidence type="ECO:0000313" key="11">
    <source>
        <dbReference type="Proteomes" id="UP000449846"/>
    </source>
</evidence>
<dbReference type="InterPro" id="IPR027469">
    <property type="entry name" value="Cation_efflux_TMD_sf"/>
</dbReference>
<dbReference type="InterPro" id="IPR002524">
    <property type="entry name" value="Cation_efflux"/>
</dbReference>
<feature type="transmembrane region" description="Helical" evidence="8">
    <location>
        <begin position="29"/>
        <end position="55"/>
    </location>
</feature>
<evidence type="ECO:0000256" key="5">
    <source>
        <dbReference type="ARBA" id="ARBA00023065"/>
    </source>
</evidence>
<keyword evidence="3 8" id="KW-0812">Transmembrane</keyword>
<feature type="transmembrane region" description="Helical" evidence="8">
    <location>
        <begin position="232"/>
        <end position="249"/>
    </location>
</feature>
<comment type="caution">
    <text evidence="10">The sequence shown here is derived from an EMBL/GenBank/DDBJ whole genome shotgun (WGS) entry which is preliminary data.</text>
</comment>
<dbReference type="PANTHER" id="PTHR45755">
    <property type="match status" value="1"/>
</dbReference>
<name>A0A844HLV2_9RHOB</name>
<evidence type="ECO:0000256" key="8">
    <source>
        <dbReference type="SAM" id="Phobius"/>
    </source>
</evidence>
<feature type="compositionally biased region" description="Basic residues" evidence="7">
    <location>
        <begin position="158"/>
        <end position="171"/>
    </location>
</feature>
<dbReference type="PANTHER" id="PTHR45755:SF4">
    <property type="entry name" value="ZINC TRANSPORTER 7"/>
    <property type="match status" value="1"/>
</dbReference>
<evidence type="ECO:0000313" key="10">
    <source>
        <dbReference type="EMBL" id="MTH60900.1"/>
    </source>
</evidence>
<evidence type="ECO:0000256" key="6">
    <source>
        <dbReference type="ARBA" id="ARBA00023136"/>
    </source>
</evidence>
<dbReference type="Pfam" id="PF01545">
    <property type="entry name" value="Cation_efflux"/>
    <property type="match status" value="1"/>
</dbReference>
<feature type="domain" description="Cation efflux protein transmembrane" evidence="9">
    <location>
        <begin position="29"/>
        <end position="257"/>
    </location>
</feature>
<dbReference type="AlphaFoldDB" id="A0A844HLV2"/>
<dbReference type="InterPro" id="IPR058533">
    <property type="entry name" value="Cation_efflux_TM"/>
</dbReference>
<evidence type="ECO:0000256" key="2">
    <source>
        <dbReference type="ARBA" id="ARBA00022448"/>
    </source>
</evidence>
<feature type="transmembrane region" description="Helical" evidence="8">
    <location>
        <begin position="97"/>
        <end position="115"/>
    </location>
</feature>
<evidence type="ECO:0000256" key="1">
    <source>
        <dbReference type="ARBA" id="ARBA00004141"/>
    </source>
</evidence>
<dbReference type="NCBIfam" id="NF033827">
    <property type="entry name" value="CDF_efflux_DmeF"/>
    <property type="match status" value="1"/>
</dbReference>
<reference evidence="10 11" key="1">
    <citation type="submission" date="2019-11" db="EMBL/GenBank/DDBJ databases">
        <authorList>
            <person name="Dong K."/>
        </authorList>
    </citation>
    <scope>NUCLEOTIDE SEQUENCE [LARGE SCALE GENOMIC DNA]</scope>
    <source>
        <strain evidence="10 11">NBRC 112902</strain>
    </source>
</reference>
<dbReference type="OrthoDB" id="9799649at2"/>